<dbReference type="Proteomes" id="UP000006352">
    <property type="component" value="Unassembled WGS sequence"/>
</dbReference>
<keyword evidence="4 5" id="KW-0472">Membrane</keyword>
<dbReference type="GeneID" id="24093016"/>
<feature type="transmembrane region" description="Helical" evidence="5">
    <location>
        <begin position="115"/>
        <end position="133"/>
    </location>
</feature>
<dbReference type="InterPro" id="IPR006214">
    <property type="entry name" value="Bax_inhibitor_1-related"/>
</dbReference>
<dbReference type="AlphaFoldDB" id="J7RUV5"/>
<feature type="transmembrane region" description="Helical" evidence="5">
    <location>
        <begin position="77"/>
        <end position="95"/>
    </location>
</feature>
<evidence type="ECO:0008006" key="8">
    <source>
        <dbReference type="Google" id="ProtNLM"/>
    </source>
</evidence>
<evidence type="ECO:0000256" key="5">
    <source>
        <dbReference type="RuleBase" id="RU004379"/>
    </source>
</evidence>
<evidence type="ECO:0000256" key="1">
    <source>
        <dbReference type="ARBA" id="ARBA00004141"/>
    </source>
</evidence>
<comment type="subcellular location">
    <subcellularLocation>
        <location evidence="1">Membrane</location>
        <topology evidence="1">Multi-pass membrane protein</topology>
    </subcellularLocation>
</comment>
<dbReference type="Pfam" id="PF01027">
    <property type="entry name" value="Bax1-I"/>
    <property type="match status" value="1"/>
</dbReference>
<sequence length="329" mass="35761">MFRVGFVSSVRPLASPSVAQAARFPQTTAFRYFSNLRPNVIATTQKRFSRFTSFRTFLTDSSPVVVRPTQAQAWKRYGVTAATVAGTIIVVNAFFNRETRESLSPAEQSYLHESFMYAGGGLGITALVARSMFKNGFAFRVMSANPWVVLGVSLVGSIGTMMGVMYTPPENTILKHAFWLGFNACQAATLSPLFFFSPAILSRAALYSAGVFGSLSYIGATAANDKYLYMGGPLLAGVTVVALSSLAPMALPLGMRGLAVTEAISLYGGLAVFGGFILFDTQKILQHARMAERGTVPRDPMREAISLELDMINIFIRLVQILARQQNKK</sequence>
<evidence type="ECO:0000313" key="7">
    <source>
        <dbReference type="Proteomes" id="UP000006352"/>
    </source>
</evidence>
<evidence type="ECO:0000256" key="4">
    <source>
        <dbReference type="ARBA" id="ARBA00023136"/>
    </source>
</evidence>
<evidence type="ECO:0000313" key="6">
    <source>
        <dbReference type="EMBL" id="CCL98105.1"/>
    </source>
</evidence>
<dbReference type="RefSeq" id="XP_012177388.1">
    <property type="nucleotide sequence ID" value="XM_012321998.1"/>
</dbReference>
<proteinExistence type="inferred from homology"/>
<accession>J7RUV5</accession>
<name>J7RUV5_9APHY</name>
<keyword evidence="2 5" id="KW-0812">Transmembrane</keyword>
<feature type="transmembrane region" description="Helical" evidence="5">
    <location>
        <begin position="201"/>
        <end position="220"/>
    </location>
</feature>
<gene>
    <name evidence="6" type="ORF">FIBRA_00099</name>
</gene>
<comment type="similarity">
    <text evidence="5">Belongs to the BI1 family.</text>
</comment>
<dbReference type="STRING" id="599839.J7RUV5"/>
<evidence type="ECO:0000256" key="3">
    <source>
        <dbReference type="ARBA" id="ARBA00022989"/>
    </source>
</evidence>
<protein>
    <recommendedName>
        <fullName evidence="8">Bax inhibitor 1</fullName>
    </recommendedName>
</protein>
<dbReference type="PANTHER" id="PTHR23291">
    <property type="entry name" value="BAX INHIBITOR-RELATED"/>
    <property type="match status" value="1"/>
</dbReference>
<organism evidence="6 7">
    <name type="scientific">Fibroporia radiculosa</name>
    <dbReference type="NCBI Taxonomy" id="599839"/>
    <lineage>
        <taxon>Eukaryota</taxon>
        <taxon>Fungi</taxon>
        <taxon>Dikarya</taxon>
        <taxon>Basidiomycota</taxon>
        <taxon>Agaricomycotina</taxon>
        <taxon>Agaricomycetes</taxon>
        <taxon>Polyporales</taxon>
        <taxon>Fibroporiaceae</taxon>
        <taxon>Fibroporia</taxon>
    </lineage>
</organism>
<feature type="transmembrane region" description="Helical" evidence="5">
    <location>
        <begin position="145"/>
        <end position="165"/>
    </location>
</feature>
<evidence type="ECO:0000256" key="2">
    <source>
        <dbReference type="ARBA" id="ARBA00022692"/>
    </source>
</evidence>
<keyword evidence="7" id="KW-1185">Reference proteome</keyword>
<reference evidence="6 7" key="1">
    <citation type="journal article" date="2012" name="Appl. Environ. Microbiol.">
        <title>Short-read sequencing for genomic analysis of the brown rot fungus Fibroporia radiculosa.</title>
        <authorList>
            <person name="Tang J.D."/>
            <person name="Perkins A.D."/>
            <person name="Sonstegard T.S."/>
            <person name="Schroeder S.G."/>
            <person name="Burgess S.C."/>
            <person name="Diehl S.V."/>
        </authorList>
    </citation>
    <scope>NUCLEOTIDE SEQUENCE [LARGE SCALE GENOMIC DNA]</scope>
    <source>
        <strain evidence="6 7">TFFH 294</strain>
    </source>
</reference>
<dbReference type="InParanoid" id="J7RUV5"/>
<keyword evidence="3 5" id="KW-1133">Transmembrane helix</keyword>
<dbReference type="HOGENOM" id="CLU_046868_1_0_1"/>
<dbReference type="PANTHER" id="PTHR23291:SF112">
    <property type="entry name" value="GROWTH HORMONE-INDUCIBLE TRANSMEMBRANE PROTEIN"/>
    <property type="match status" value="1"/>
</dbReference>
<dbReference type="GO" id="GO:0005743">
    <property type="term" value="C:mitochondrial inner membrane"/>
    <property type="evidence" value="ECO:0007669"/>
    <property type="project" value="TreeGrafter"/>
</dbReference>
<dbReference type="EMBL" id="HE796869">
    <property type="protein sequence ID" value="CCL98105.1"/>
    <property type="molecule type" value="Genomic_DNA"/>
</dbReference>
<feature type="transmembrane region" description="Helical" evidence="5">
    <location>
        <begin position="227"/>
        <end position="251"/>
    </location>
</feature>
<dbReference type="OrthoDB" id="1277691at2759"/>
<feature type="transmembrane region" description="Helical" evidence="5">
    <location>
        <begin position="257"/>
        <end position="279"/>
    </location>
</feature>